<dbReference type="InterPro" id="IPR000620">
    <property type="entry name" value="EamA_dom"/>
</dbReference>
<dbReference type="AlphaFoldDB" id="A0A814XGL7"/>
<organism evidence="3 4">
    <name type="scientific">Rotaria sordida</name>
    <dbReference type="NCBI Taxonomy" id="392033"/>
    <lineage>
        <taxon>Eukaryota</taxon>
        <taxon>Metazoa</taxon>
        <taxon>Spiralia</taxon>
        <taxon>Gnathifera</taxon>
        <taxon>Rotifera</taxon>
        <taxon>Eurotatoria</taxon>
        <taxon>Bdelloidea</taxon>
        <taxon>Philodinida</taxon>
        <taxon>Philodinidae</taxon>
        <taxon>Rotaria</taxon>
    </lineage>
</organism>
<feature type="domain" description="EamA" evidence="2">
    <location>
        <begin position="357"/>
        <end position="489"/>
    </location>
</feature>
<dbReference type="SUPFAM" id="SSF103481">
    <property type="entry name" value="Multidrug resistance efflux transporter EmrE"/>
    <property type="match status" value="2"/>
</dbReference>
<accession>A0A814XGL7</accession>
<feature type="transmembrane region" description="Helical" evidence="1">
    <location>
        <begin position="515"/>
        <end position="535"/>
    </location>
</feature>
<feature type="transmembrane region" description="Helical" evidence="1">
    <location>
        <begin position="419"/>
        <end position="443"/>
    </location>
</feature>
<feature type="transmembrane region" description="Helical" evidence="1">
    <location>
        <begin position="449"/>
        <end position="468"/>
    </location>
</feature>
<feature type="transmembrane region" description="Helical" evidence="1">
    <location>
        <begin position="287"/>
        <end position="307"/>
    </location>
</feature>
<feature type="transmembrane region" description="Helical" evidence="1">
    <location>
        <begin position="547"/>
        <end position="567"/>
    </location>
</feature>
<feature type="transmembrane region" description="Helical" evidence="1">
    <location>
        <begin position="387"/>
        <end position="405"/>
    </location>
</feature>
<feature type="transmembrane region" description="Helical" evidence="1">
    <location>
        <begin position="587"/>
        <end position="605"/>
    </location>
</feature>
<feature type="transmembrane region" description="Helical" evidence="1">
    <location>
        <begin position="53"/>
        <end position="72"/>
    </location>
</feature>
<evidence type="ECO:0000256" key="1">
    <source>
        <dbReference type="SAM" id="Phobius"/>
    </source>
</evidence>
<dbReference type="Pfam" id="PF00892">
    <property type="entry name" value="EamA"/>
    <property type="match status" value="1"/>
</dbReference>
<evidence type="ECO:0000313" key="4">
    <source>
        <dbReference type="Proteomes" id="UP000663864"/>
    </source>
</evidence>
<feature type="transmembrane region" description="Helical" evidence="1">
    <location>
        <begin position="475"/>
        <end position="495"/>
    </location>
</feature>
<dbReference type="EMBL" id="CAJNOT010001545">
    <property type="protein sequence ID" value="CAF1215455.1"/>
    <property type="molecule type" value="Genomic_DNA"/>
</dbReference>
<feature type="transmembrane region" description="Helical" evidence="1">
    <location>
        <begin position="642"/>
        <end position="664"/>
    </location>
</feature>
<dbReference type="InterPro" id="IPR037185">
    <property type="entry name" value="EmrE-like"/>
</dbReference>
<dbReference type="Proteomes" id="UP000663864">
    <property type="component" value="Unassembled WGS sequence"/>
</dbReference>
<gene>
    <name evidence="3" type="ORF">ZHD862_LOCUS23592</name>
</gene>
<evidence type="ECO:0000259" key="2">
    <source>
        <dbReference type="Pfam" id="PF00892"/>
    </source>
</evidence>
<feature type="transmembrane region" description="Helical" evidence="1">
    <location>
        <begin position="216"/>
        <end position="236"/>
    </location>
</feature>
<feature type="transmembrane region" description="Helical" evidence="1">
    <location>
        <begin position="84"/>
        <end position="101"/>
    </location>
</feature>
<feature type="transmembrane region" description="Helical" evidence="1">
    <location>
        <begin position="121"/>
        <end position="144"/>
    </location>
</feature>
<name>A0A814XGL7_9BILA</name>
<reference evidence="3" key="1">
    <citation type="submission" date="2021-02" db="EMBL/GenBank/DDBJ databases">
        <authorList>
            <person name="Nowell W R."/>
        </authorList>
    </citation>
    <scope>NUCLEOTIDE SEQUENCE</scope>
</reference>
<keyword evidence="1" id="KW-0472">Membrane</keyword>
<keyword evidence="1" id="KW-0812">Transmembrane</keyword>
<feature type="transmembrane region" description="Helical" evidence="1">
    <location>
        <begin position="248"/>
        <end position="267"/>
    </location>
</feature>
<feature type="transmembrane region" description="Helical" evidence="1">
    <location>
        <begin position="617"/>
        <end position="636"/>
    </location>
</feature>
<feature type="transmembrane region" description="Helical" evidence="1">
    <location>
        <begin position="356"/>
        <end position="375"/>
    </location>
</feature>
<proteinExistence type="predicted"/>
<feature type="transmembrane region" description="Helical" evidence="1">
    <location>
        <begin position="176"/>
        <end position="196"/>
    </location>
</feature>
<protein>
    <recommendedName>
        <fullName evidence="2">EamA domain-containing protein</fullName>
    </recommendedName>
</protein>
<comment type="caution">
    <text evidence="3">The sequence shown here is derived from an EMBL/GenBank/DDBJ whole genome shotgun (WGS) entry which is preliminary data.</text>
</comment>
<evidence type="ECO:0000313" key="3">
    <source>
        <dbReference type="EMBL" id="CAF1215455.1"/>
    </source>
</evidence>
<keyword evidence="1" id="KW-1133">Transmembrane helix</keyword>
<feature type="transmembrane region" description="Helical" evidence="1">
    <location>
        <begin position="150"/>
        <end position="169"/>
    </location>
</feature>
<dbReference type="GO" id="GO:0016020">
    <property type="term" value="C:membrane"/>
    <property type="evidence" value="ECO:0007669"/>
    <property type="project" value="InterPro"/>
</dbReference>
<dbReference type="PANTHER" id="PTHR22911">
    <property type="entry name" value="ACYL-MALONYL CONDENSING ENZYME-RELATED"/>
    <property type="match status" value="1"/>
</dbReference>
<sequence length="680" mass="77621">MDTKSSIIESNTIENHFKIEVKDDNNKEQCTDLLIEPIIAGNINKPVKSSPTIATHFLGVIYTLASTLIFVSSTFITKELSIDMLYALIPMALLHSIMMIIHMKLIKRYSLYRQSTKQEIFFLFINSFSFSTGAFALYFAYRYLTLPDLITIRYTQVIWIAIITAVLYCEKPSLPMIVAILLTTIGVIFVAQPTFLFSKISNTNKINISNNPYQHLIGILIVLYASVAMSIMVISNKHLLSKYKTKHSLIMLLNAFAIFCVFLGNVFYEYNFFRDHMQSFKNDFFNWRYLCASLICLLQIPGLISIIESNTIENSFKIEEKDDNNKEQCANLLIESTVAENIDKPIKSSPTIATRFLGVIYTLVSTFIFVCSTFITKELNVDVLDALIPMNLLHTILMIIYMKFIKHYSIYRQSTKQEIFFLVLNVFFSTSGTFAFTFAYRYLTLPDLITIRFTQVIWTAIITAVLYCEKPSLPMIIAILLTTIGVIFVAQPTFLFSKISNINETNISNDPYQHLIGLSIALYASIALSLMVISNKHLLSKYKTKHSLIMLLTAFATFCVLVVNVFYKYNFFRDHMQSFKNDFFNMRYLFASSICLLQIPALVLVQKAIKCEHPSIFTILQSSAILFSLILQNIFSSVKSNVLSLFGSALVLTSILLITGFKFMNEKRAKKKALEQNSTE</sequence>